<dbReference type="SUPFAM" id="SSF56235">
    <property type="entry name" value="N-terminal nucleophile aminohydrolases (Ntn hydrolases)"/>
    <property type="match status" value="1"/>
</dbReference>
<proteinExistence type="predicted"/>
<feature type="compositionally biased region" description="Basic and acidic residues" evidence="1">
    <location>
        <begin position="242"/>
        <end position="254"/>
    </location>
</feature>
<name>A0A1F7IY28_9BACT</name>
<evidence type="ECO:0008006" key="4">
    <source>
        <dbReference type="Google" id="ProtNLM"/>
    </source>
</evidence>
<protein>
    <recommendedName>
        <fullName evidence="4">20S proteasome subunit A/B</fullName>
    </recommendedName>
</protein>
<evidence type="ECO:0000313" key="3">
    <source>
        <dbReference type="Proteomes" id="UP000177141"/>
    </source>
</evidence>
<accession>A0A1F7IY28</accession>
<dbReference type="Proteomes" id="UP000177141">
    <property type="component" value="Unassembled WGS sequence"/>
</dbReference>
<dbReference type="Gene3D" id="3.60.20.10">
    <property type="entry name" value="Glutamine Phosphoribosylpyrophosphate, subunit 1, domain 1"/>
    <property type="match status" value="1"/>
</dbReference>
<evidence type="ECO:0000313" key="2">
    <source>
        <dbReference type="EMBL" id="OGK48262.1"/>
    </source>
</evidence>
<organism evidence="2 3">
    <name type="scientific">Candidatus Roizmanbacteria bacterium RIFCSPLOWO2_01_FULL_38_12</name>
    <dbReference type="NCBI Taxonomy" id="1802061"/>
    <lineage>
        <taxon>Bacteria</taxon>
        <taxon>Candidatus Roizmaniibacteriota</taxon>
    </lineage>
</organism>
<dbReference type="InterPro" id="IPR029055">
    <property type="entry name" value="Ntn_hydrolases_N"/>
</dbReference>
<comment type="caution">
    <text evidence="2">The sequence shown here is derived from an EMBL/GenBank/DDBJ whole genome shotgun (WGS) entry which is preliminary data.</text>
</comment>
<evidence type="ECO:0000256" key="1">
    <source>
        <dbReference type="SAM" id="MobiDB-lite"/>
    </source>
</evidence>
<dbReference type="CDD" id="cd01901">
    <property type="entry name" value="Ntn_hydrolase"/>
    <property type="match status" value="1"/>
</dbReference>
<reference evidence="2 3" key="1">
    <citation type="journal article" date="2016" name="Nat. Commun.">
        <title>Thousands of microbial genomes shed light on interconnected biogeochemical processes in an aquifer system.</title>
        <authorList>
            <person name="Anantharaman K."/>
            <person name="Brown C.T."/>
            <person name="Hug L.A."/>
            <person name="Sharon I."/>
            <person name="Castelle C.J."/>
            <person name="Probst A.J."/>
            <person name="Thomas B.C."/>
            <person name="Singh A."/>
            <person name="Wilkins M.J."/>
            <person name="Karaoz U."/>
            <person name="Brodie E.L."/>
            <person name="Williams K.H."/>
            <person name="Hubbard S.S."/>
            <person name="Banfield J.F."/>
        </authorList>
    </citation>
    <scope>NUCLEOTIDE SEQUENCE [LARGE SCALE GENOMIC DNA]</scope>
</reference>
<dbReference type="AlphaFoldDB" id="A0A1F7IY28"/>
<sequence length="262" mass="29251">MTLVIGIIHKNGIAIVSDGLNVIQFGQEAYIQTDFEKVHNYKDRFLVGVSMKQTTNEVKNKLMSLLDSLASKDIRTPENLALKMAEAIPSFFKEQPIPIPKAGVKLLVAGFNRNSPEIYIVKQAKDTYRASKVNGHYACVGEGGVANPIMNDIVKSNLEPAEALVQGLLVIKMVAQGVWTVAGKTIGWQITEEGVSQLIDVGYINPQHDVIMDWYAQRGATKTMSKKRFLRLVKLASQPVPKEQDKQRHHENYSVKHRIQNT</sequence>
<gene>
    <name evidence="2" type="ORF">A3A93_02220</name>
</gene>
<feature type="region of interest" description="Disordered" evidence="1">
    <location>
        <begin position="240"/>
        <end position="262"/>
    </location>
</feature>
<dbReference type="EMBL" id="MGAL01000018">
    <property type="protein sequence ID" value="OGK48262.1"/>
    <property type="molecule type" value="Genomic_DNA"/>
</dbReference>